<sequence>MNYPSNPNPNFTDFTEIFKLDDLGDLEDAFQMIMEEISLEDHSPALSWTSSEKLVAAEATSPLQTSLATSPMSLEIGDKDGIKKRKRRKEDPIIHIFKTKSADHSLDDGFKWRKYGKKPITGSPFPRHYHKCSNPDCVVKKKIERDTNNPEYVLTTYEGIHNHASPSVVYCDSEDFDLTPLNSWSFQTHTYSFSHSAP</sequence>
<dbReference type="SUPFAM" id="SSF118290">
    <property type="entry name" value="WRKY DNA-binding domain"/>
    <property type="match status" value="1"/>
</dbReference>
<dbReference type="InterPro" id="IPR036576">
    <property type="entry name" value="WRKY_dom_sf"/>
</dbReference>
<keyword evidence="5" id="KW-0539">Nucleus</keyword>
<dbReference type="Pfam" id="PF03106">
    <property type="entry name" value="WRKY"/>
    <property type="match status" value="1"/>
</dbReference>
<proteinExistence type="predicted"/>
<accession>A0A1J3E5M2</accession>
<evidence type="ECO:0000313" key="7">
    <source>
        <dbReference type="EMBL" id="JAU25429.1"/>
    </source>
</evidence>
<dbReference type="EMBL" id="GEVI01006891">
    <property type="protein sequence ID" value="JAU25429.1"/>
    <property type="molecule type" value="Transcribed_RNA"/>
</dbReference>
<evidence type="ECO:0000256" key="2">
    <source>
        <dbReference type="ARBA" id="ARBA00023015"/>
    </source>
</evidence>
<dbReference type="AlphaFoldDB" id="A0A1J3E5M2"/>
<protein>
    <submittedName>
        <fullName evidence="7">Putative WRKY transcription factor 59</fullName>
    </submittedName>
</protein>
<feature type="domain" description="WRKY" evidence="6">
    <location>
        <begin position="101"/>
        <end position="166"/>
    </location>
</feature>
<dbReference type="InterPro" id="IPR003657">
    <property type="entry name" value="WRKY_dom"/>
</dbReference>
<dbReference type="GO" id="GO:0043565">
    <property type="term" value="F:sequence-specific DNA binding"/>
    <property type="evidence" value="ECO:0007669"/>
    <property type="project" value="InterPro"/>
</dbReference>
<evidence type="ECO:0000259" key="6">
    <source>
        <dbReference type="PROSITE" id="PS50811"/>
    </source>
</evidence>
<name>A0A1J3E5M2_NOCCA</name>
<dbReference type="PANTHER" id="PTHR31221:SF273">
    <property type="entry name" value="WRKY TRANSCRIPTION FACTOR 59-RELATED"/>
    <property type="match status" value="1"/>
</dbReference>
<dbReference type="GO" id="GO:0003700">
    <property type="term" value="F:DNA-binding transcription factor activity"/>
    <property type="evidence" value="ECO:0007669"/>
    <property type="project" value="InterPro"/>
</dbReference>
<keyword evidence="2" id="KW-0805">Transcription regulation</keyword>
<reference evidence="7" key="1">
    <citation type="submission" date="2016-07" db="EMBL/GenBank/DDBJ databases">
        <title>De novo transcriptome assembly of four accessions of the metal hyperaccumulator plant Noccaea caerulescens.</title>
        <authorList>
            <person name="Blande D."/>
            <person name="Halimaa P."/>
            <person name="Tervahauta A.I."/>
            <person name="Aarts M.G."/>
            <person name="Karenlampi S.O."/>
        </authorList>
    </citation>
    <scope>NUCLEOTIDE SEQUENCE</scope>
</reference>
<dbReference type="InterPro" id="IPR044810">
    <property type="entry name" value="WRKY_plant"/>
</dbReference>
<evidence type="ECO:0000256" key="3">
    <source>
        <dbReference type="ARBA" id="ARBA00023125"/>
    </source>
</evidence>
<organism evidence="7">
    <name type="scientific">Noccaea caerulescens</name>
    <name type="common">Alpine penny-cress</name>
    <name type="synonym">Thlaspi caerulescens</name>
    <dbReference type="NCBI Taxonomy" id="107243"/>
    <lineage>
        <taxon>Eukaryota</taxon>
        <taxon>Viridiplantae</taxon>
        <taxon>Streptophyta</taxon>
        <taxon>Embryophyta</taxon>
        <taxon>Tracheophyta</taxon>
        <taxon>Spermatophyta</taxon>
        <taxon>Magnoliopsida</taxon>
        <taxon>eudicotyledons</taxon>
        <taxon>Gunneridae</taxon>
        <taxon>Pentapetalae</taxon>
        <taxon>rosids</taxon>
        <taxon>malvids</taxon>
        <taxon>Brassicales</taxon>
        <taxon>Brassicaceae</taxon>
        <taxon>Coluteocarpeae</taxon>
        <taxon>Noccaea</taxon>
    </lineage>
</organism>
<evidence type="ECO:0000256" key="4">
    <source>
        <dbReference type="ARBA" id="ARBA00023163"/>
    </source>
</evidence>
<dbReference type="Gene3D" id="2.20.25.80">
    <property type="entry name" value="WRKY domain"/>
    <property type="match status" value="1"/>
</dbReference>
<gene>
    <name evidence="7" type="ORF">GA_TR2117_c0_g1_i1_g.6920</name>
</gene>
<dbReference type="PROSITE" id="PS50811">
    <property type="entry name" value="WRKY"/>
    <property type="match status" value="1"/>
</dbReference>
<dbReference type="FunFam" id="2.20.25.80:FF:000003">
    <property type="entry name" value="WRKY transcription factor 57"/>
    <property type="match status" value="1"/>
</dbReference>
<evidence type="ECO:0000256" key="1">
    <source>
        <dbReference type="ARBA" id="ARBA00004123"/>
    </source>
</evidence>
<keyword evidence="3" id="KW-0238">DNA-binding</keyword>
<comment type="subcellular location">
    <subcellularLocation>
        <location evidence="1">Nucleus</location>
    </subcellularLocation>
</comment>
<keyword evidence="4" id="KW-0804">Transcription</keyword>
<dbReference type="GO" id="GO:0005634">
    <property type="term" value="C:nucleus"/>
    <property type="evidence" value="ECO:0007669"/>
    <property type="project" value="UniProtKB-SubCell"/>
</dbReference>
<dbReference type="SMART" id="SM00774">
    <property type="entry name" value="WRKY"/>
    <property type="match status" value="1"/>
</dbReference>
<evidence type="ECO:0000256" key="5">
    <source>
        <dbReference type="ARBA" id="ARBA00023242"/>
    </source>
</evidence>
<dbReference type="PANTHER" id="PTHR31221">
    <property type="entry name" value="WRKY TRANSCRIPTION FACTOR PROTEIN 1-RELATED"/>
    <property type="match status" value="1"/>
</dbReference>